<name>A0AAD9VBX4_ACRCE</name>
<gene>
    <name evidence="1" type="ORF">P5673_006913</name>
</gene>
<keyword evidence="2" id="KW-1185">Reference proteome</keyword>
<dbReference type="Proteomes" id="UP001249851">
    <property type="component" value="Unassembled WGS sequence"/>
</dbReference>
<dbReference type="AlphaFoldDB" id="A0AAD9VBX4"/>
<reference evidence="1" key="1">
    <citation type="journal article" date="2023" name="G3 (Bethesda)">
        <title>Whole genome assembly and annotation of the endangered Caribbean coral Acropora cervicornis.</title>
        <authorList>
            <person name="Selwyn J.D."/>
            <person name="Vollmer S.V."/>
        </authorList>
    </citation>
    <scope>NUCLEOTIDE SEQUENCE</scope>
    <source>
        <strain evidence="1">K2</strain>
    </source>
</reference>
<comment type="caution">
    <text evidence="1">The sequence shown here is derived from an EMBL/GenBank/DDBJ whole genome shotgun (WGS) entry which is preliminary data.</text>
</comment>
<evidence type="ECO:0000313" key="1">
    <source>
        <dbReference type="EMBL" id="KAK2568863.1"/>
    </source>
</evidence>
<reference evidence="1" key="2">
    <citation type="journal article" date="2023" name="Science">
        <title>Genomic signatures of disease resistance in endangered staghorn corals.</title>
        <authorList>
            <person name="Vollmer S.V."/>
            <person name="Selwyn J.D."/>
            <person name="Despard B.A."/>
            <person name="Roesel C.L."/>
        </authorList>
    </citation>
    <scope>NUCLEOTIDE SEQUENCE</scope>
    <source>
        <strain evidence="1">K2</strain>
    </source>
</reference>
<protein>
    <submittedName>
        <fullName evidence="1">Uncharacterized protein</fullName>
    </submittedName>
</protein>
<proteinExistence type="predicted"/>
<accession>A0AAD9VBX4</accession>
<dbReference type="EMBL" id="JARQWQ010000011">
    <property type="protein sequence ID" value="KAK2568863.1"/>
    <property type="molecule type" value="Genomic_DNA"/>
</dbReference>
<organism evidence="1 2">
    <name type="scientific">Acropora cervicornis</name>
    <name type="common">Staghorn coral</name>
    <dbReference type="NCBI Taxonomy" id="6130"/>
    <lineage>
        <taxon>Eukaryota</taxon>
        <taxon>Metazoa</taxon>
        <taxon>Cnidaria</taxon>
        <taxon>Anthozoa</taxon>
        <taxon>Hexacorallia</taxon>
        <taxon>Scleractinia</taxon>
        <taxon>Astrocoeniina</taxon>
        <taxon>Acroporidae</taxon>
        <taxon>Acropora</taxon>
    </lineage>
</organism>
<sequence>MGNKVKMKALGTCKLLVENPKTVLKYMVKFVVVEENLIPLLSRKVAEKMELVTVNYERFESVNRAMNSSDILRRYPEIFIGDVGFLSRSVRLVLKPNAEPILRPLKRLPVALKDSVKQELYRLVKAEVLASVDEPR</sequence>
<evidence type="ECO:0000313" key="2">
    <source>
        <dbReference type="Proteomes" id="UP001249851"/>
    </source>
</evidence>